<organism evidence="2 3">
    <name type="scientific">Limnofasciculus baicalensis BBK-W-15</name>
    <dbReference type="NCBI Taxonomy" id="2699891"/>
    <lineage>
        <taxon>Bacteria</taxon>
        <taxon>Bacillati</taxon>
        <taxon>Cyanobacteriota</taxon>
        <taxon>Cyanophyceae</taxon>
        <taxon>Coleofasciculales</taxon>
        <taxon>Coleofasciculaceae</taxon>
        <taxon>Limnofasciculus</taxon>
        <taxon>Limnofasciculus baicalensis</taxon>
    </lineage>
</organism>
<comment type="caution">
    <text evidence="2">The sequence shown here is derived from an EMBL/GenBank/DDBJ whole genome shotgun (WGS) entry which is preliminary data.</text>
</comment>
<dbReference type="AlphaFoldDB" id="A0AAE3KSG0"/>
<dbReference type="SUPFAM" id="SSF52833">
    <property type="entry name" value="Thioredoxin-like"/>
    <property type="match status" value="1"/>
</dbReference>
<dbReference type="PANTHER" id="PTHR41709:SF2">
    <property type="entry name" value="CIRCADIAN CLOCK PROTEIN KAIB2"/>
    <property type="match status" value="1"/>
</dbReference>
<dbReference type="CDD" id="cd02978">
    <property type="entry name" value="KaiB_like"/>
    <property type="match status" value="1"/>
</dbReference>
<keyword evidence="3" id="KW-1185">Reference proteome</keyword>
<accession>A0AAE3KSG0</accession>
<gene>
    <name evidence="2" type="ORF">NJ959_29645</name>
</gene>
<reference evidence="2" key="1">
    <citation type="submission" date="2022-06" db="EMBL/GenBank/DDBJ databases">
        <title>New cyanobacteria of genus Symplocastrum in benthos of Lake Baikal.</title>
        <authorList>
            <person name="Sorokovikova E."/>
            <person name="Tikhonova I."/>
            <person name="Krasnopeev A."/>
            <person name="Evseev P."/>
            <person name="Gladkikh A."/>
            <person name="Belykh O."/>
        </authorList>
    </citation>
    <scope>NUCLEOTIDE SEQUENCE</scope>
    <source>
        <strain evidence="2">BBK-W-15</strain>
    </source>
</reference>
<dbReference type="Gene3D" id="3.40.30.10">
    <property type="entry name" value="Glutaredoxin"/>
    <property type="match status" value="1"/>
</dbReference>
<dbReference type="EMBL" id="JAMZMM010000680">
    <property type="protein sequence ID" value="MCP2732598.1"/>
    <property type="molecule type" value="Genomic_DNA"/>
</dbReference>
<dbReference type="GO" id="GO:0048511">
    <property type="term" value="P:rhythmic process"/>
    <property type="evidence" value="ECO:0007669"/>
    <property type="project" value="InterPro"/>
</dbReference>
<evidence type="ECO:0000259" key="1">
    <source>
        <dbReference type="SMART" id="SM01248"/>
    </source>
</evidence>
<dbReference type="Pfam" id="PF07689">
    <property type="entry name" value="KaiB"/>
    <property type="match status" value="1"/>
</dbReference>
<dbReference type="InterPro" id="IPR039022">
    <property type="entry name" value="KaiB-like"/>
</dbReference>
<dbReference type="PANTHER" id="PTHR41709">
    <property type="entry name" value="KAIB-LIKE PROTEIN 1"/>
    <property type="match status" value="1"/>
</dbReference>
<protein>
    <submittedName>
        <fullName evidence="2">Circadian clock KaiB family protein</fullName>
    </submittedName>
</protein>
<dbReference type="InterPro" id="IPR011649">
    <property type="entry name" value="KaiB_domain"/>
</dbReference>
<dbReference type="InterPro" id="IPR036249">
    <property type="entry name" value="Thioredoxin-like_sf"/>
</dbReference>
<evidence type="ECO:0000313" key="2">
    <source>
        <dbReference type="EMBL" id="MCP2732598.1"/>
    </source>
</evidence>
<dbReference type="Proteomes" id="UP001204953">
    <property type="component" value="Unassembled WGS sequence"/>
</dbReference>
<name>A0AAE3KSG0_9CYAN</name>
<feature type="domain" description="KaiB" evidence="1">
    <location>
        <begin position="219"/>
        <end position="300"/>
    </location>
</feature>
<dbReference type="SMART" id="SM01248">
    <property type="entry name" value="KaiB"/>
    <property type="match status" value="1"/>
</dbReference>
<evidence type="ECO:0000313" key="3">
    <source>
        <dbReference type="Proteomes" id="UP001204953"/>
    </source>
</evidence>
<proteinExistence type="predicted"/>
<sequence>MSNQVFKGIAIFTPGGDLIYGIDPSKQGHWHIDLCVVLQQLLGLSEPPHFLVPGYTATIDRWIDPQTQQLKTSAEIYPPVQKHQLLLNAVFGIRKVVWQIAPWQEESCDPMVIFTYRDRFPQLWEDHDLIVRFDDRDQITNSTLLDSQQSTAFSSDNKDLEDSINKKNHFSLFRQDPLYDRDNYISYQTTPIGLINSDTNSSEISFKSNSPLPHSYVLRLFVSGHTSATEQTLKKMHNLLENSLHYPYTIKVIDVLKHPEQAEVNQISATPTLLRVWPQPVRRIVGELNDVENILRVILALEA</sequence>
<dbReference type="RefSeq" id="WP_254015303.1">
    <property type="nucleotide sequence ID" value="NZ_JAMZMM010000680.1"/>
</dbReference>